<name>A0ACC2XK61_9TREE</name>
<protein>
    <submittedName>
        <fullName evidence="1">Uncharacterized protein</fullName>
    </submittedName>
</protein>
<evidence type="ECO:0000313" key="1">
    <source>
        <dbReference type="EMBL" id="KAJ9123672.1"/>
    </source>
</evidence>
<accession>A0ACC2XK61</accession>
<keyword evidence="2" id="KW-1185">Reference proteome</keyword>
<sequence length="304" mass="33455">MAKLGHPLGEVNITRAAGKAGIIQGISANASCSLEEMVDAQTEDQNLIFQIYLNKDRPASEKLLKKVEDLGCKAIMFTVDAPIPGFRTLDAPPSAKDDKNKSAAPVGIAQAISGYQDDNLVWEDIAFIRWTVQDLPIHFVKASNALRMHNWHSSMVWRGLYWYAYIFSFDPPKQFSSQCFALDVWLVQSNHGGRQLNFSPAPIDILYEIRQQKPELLEKMEVYVDGGVKHGTDVVKALALGAKGVGLGRAFLYANGTYGEEGCAKTIEIMQKEICTAMALLGAHTVKDLKPEMVKPLGFVPATV</sequence>
<dbReference type="EMBL" id="JASBWV010000011">
    <property type="protein sequence ID" value="KAJ9123672.1"/>
    <property type="molecule type" value="Genomic_DNA"/>
</dbReference>
<evidence type="ECO:0000313" key="2">
    <source>
        <dbReference type="Proteomes" id="UP001234202"/>
    </source>
</evidence>
<dbReference type="Proteomes" id="UP001234202">
    <property type="component" value="Unassembled WGS sequence"/>
</dbReference>
<proteinExistence type="predicted"/>
<reference evidence="1" key="1">
    <citation type="submission" date="2023-04" db="EMBL/GenBank/DDBJ databases">
        <title>Draft Genome sequencing of Naganishia species isolated from polar environments using Oxford Nanopore Technology.</title>
        <authorList>
            <person name="Leo P."/>
            <person name="Venkateswaran K."/>
        </authorList>
    </citation>
    <scope>NUCLEOTIDE SEQUENCE</scope>
    <source>
        <strain evidence="1">DBVPG 5303</strain>
    </source>
</reference>
<comment type="caution">
    <text evidence="1">The sequence shown here is derived from an EMBL/GenBank/DDBJ whole genome shotgun (WGS) entry which is preliminary data.</text>
</comment>
<gene>
    <name evidence="1" type="ORF">QFC24_003443</name>
</gene>
<organism evidence="1 2">
    <name type="scientific">Naganishia onofrii</name>
    <dbReference type="NCBI Taxonomy" id="1851511"/>
    <lineage>
        <taxon>Eukaryota</taxon>
        <taxon>Fungi</taxon>
        <taxon>Dikarya</taxon>
        <taxon>Basidiomycota</taxon>
        <taxon>Agaricomycotina</taxon>
        <taxon>Tremellomycetes</taxon>
        <taxon>Filobasidiales</taxon>
        <taxon>Filobasidiaceae</taxon>
        <taxon>Naganishia</taxon>
    </lineage>
</organism>